<proteinExistence type="predicted"/>
<comment type="caution">
    <text evidence="2">The sequence shown here is derived from an EMBL/GenBank/DDBJ whole genome shotgun (WGS) entry which is preliminary data.</text>
</comment>
<evidence type="ECO:0000256" key="1">
    <source>
        <dbReference type="SAM" id="Phobius"/>
    </source>
</evidence>
<feature type="transmembrane region" description="Helical" evidence="1">
    <location>
        <begin position="100"/>
        <end position="123"/>
    </location>
</feature>
<protein>
    <recommendedName>
        <fullName evidence="4">PSI domain-containing protein</fullName>
    </recommendedName>
</protein>
<dbReference type="Proteomes" id="UP001174694">
    <property type="component" value="Unassembled WGS sequence"/>
</dbReference>
<evidence type="ECO:0000313" key="3">
    <source>
        <dbReference type="Proteomes" id="UP001174694"/>
    </source>
</evidence>
<dbReference type="AlphaFoldDB" id="A0AA38S717"/>
<gene>
    <name evidence="2" type="ORF">NKR23_g576</name>
</gene>
<keyword evidence="1" id="KW-0812">Transmembrane</keyword>
<dbReference type="EMBL" id="JANBVO010000001">
    <property type="protein sequence ID" value="KAJ9157394.1"/>
    <property type="molecule type" value="Genomic_DNA"/>
</dbReference>
<keyword evidence="1" id="KW-1133">Transmembrane helix</keyword>
<evidence type="ECO:0008006" key="4">
    <source>
        <dbReference type="Google" id="ProtNLM"/>
    </source>
</evidence>
<reference evidence="2" key="1">
    <citation type="submission" date="2022-07" db="EMBL/GenBank/DDBJ databases">
        <title>Fungi with potential for degradation of polypropylene.</title>
        <authorList>
            <person name="Gostincar C."/>
        </authorList>
    </citation>
    <scope>NUCLEOTIDE SEQUENCE</scope>
    <source>
        <strain evidence="2">EXF-13308</strain>
    </source>
</reference>
<sequence length="168" mass="19209">MFSSLRRPLAMRDAAITVNPSLAAREDAEFLRCWRNQDCKGCLDRSGCSWCPFTWSCVPNNYSIPLLAPAYDEDICPHWAERWEIRTHPLGCQVSTITSLTAIVSVTSTIVVLLLVFLLVLAAKRLAAYHRKQPDWWRIWEYSWAQGLTLHVRPKPATAREEEPLLPS</sequence>
<name>A0AA38S717_9PEZI</name>
<keyword evidence="3" id="KW-1185">Reference proteome</keyword>
<organism evidence="2 3">
    <name type="scientific">Pleurostoma richardsiae</name>
    <dbReference type="NCBI Taxonomy" id="41990"/>
    <lineage>
        <taxon>Eukaryota</taxon>
        <taxon>Fungi</taxon>
        <taxon>Dikarya</taxon>
        <taxon>Ascomycota</taxon>
        <taxon>Pezizomycotina</taxon>
        <taxon>Sordariomycetes</taxon>
        <taxon>Sordariomycetidae</taxon>
        <taxon>Calosphaeriales</taxon>
        <taxon>Pleurostomataceae</taxon>
        <taxon>Pleurostoma</taxon>
    </lineage>
</organism>
<keyword evidence="1" id="KW-0472">Membrane</keyword>
<evidence type="ECO:0000313" key="2">
    <source>
        <dbReference type="EMBL" id="KAJ9157394.1"/>
    </source>
</evidence>
<accession>A0AA38S717</accession>